<gene>
    <name evidence="2" type="ORF">K6T79_22595</name>
</gene>
<feature type="transmembrane region" description="Helical" evidence="1">
    <location>
        <begin position="41"/>
        <end position="60"/>
    </location>
</feature>
<feature type="transmembrane region" description="Helical" evidence="1">
    <location>
        <begin position="121"/>
        <end position="142"/>
    </location>
</feature>
<comment type="caution">
    <text evidence="2">The sequence shown here is derived from an EMBL/GenBank/DDBJ whole genome shotgun (WGS) entry which is preliminary data.</text>
</comment>
<feature type="transmembrane region" description="Helical" evidence="1">
    <location>
        <begin position="87"/>
        <end position="109"/>
    </location>
</feature>
<evidence type="ECO:0000313" key="3">
    <source>
        <dbReference type="Proteomes" id="UP001299596"/>
    </source>
</evidence>
<evidence type="ECO:0000256" key="1">
    <source>
        <dbReference type="SAM" id="Phobius"/>
    </source>
</evidence>
<dbReference type="EMBL" id="JAYJJR010000021">
    <property type="protein sequence ID" value="MEB3023817.1"/>
    <property type="molecule type" value="Genomic_DNA"/>
</dbReference>
<protein>
    <submittedName>
        <fullName evidence="2">Uncharacterized protein</fullName>
    </submittedName>
</protein>
<accession>A0ABU5XPV8</accession>
<reference evidence="2 3" key="1">
    <citation type="submission" date="2023-12" db="EMBL/GenBank/DDBJ databases">
        <title>Description of new species of Mycobacterium terrae complex isolated from sewage at the Sao Paulo Zoological Park Foundation in Brazil.</title>
        <authorList>
            <person name="Romagnoli C.L."/>
            <person name="Conceicao E.C."/>
            <person name="Machado E."/>
            <person name="Barreto L.B.P.F."/>
            <person name="Sharma A."/>
            <person name="Silva N.M."/>
            <person name="Marques L.E."/>
            <person name="Juliana M.A."/>
            <person name="Lourenco M.C.S."/>
            <person name="Digiampietri L.A."/>
            <person name="Suffys P.N."/>
            <person name="Viana-Niero C."/>
        </authorList>
    </citation>
    <scope>NUCLEOTIDE SEQUENCE [LARGE SCALE GENOMIC DNA]</scope>
    <source>
        <strain evidence="2 3">MYC098</strain>
    </source>
</reference>
<proteinExistence type="predicted"/>
<keyword evidence="1" id="KW-0472">Membrane</keyword>
<feature type="transmembrane region" description="Helical" evidence="1">
    <location>
        <begin position="12"/>
        <end position="34"/>
    </location>
</feature>
<name>A0ABU5XPV8_9MYCO</name>
<sequence>MTTIAGLPAHVLLLHSVVVLVPLTAILLILCALWPAARRRLVWLVAALAAVTLLVTPATVRAGEWLADTGKIDGSPQLDTHMTAGEYGVYMALALAAAATLLAGLHVASARERSVAPVARMGIVAVVIALSGGAMFAIHTIGESGARAAWGSLLAPAESPQSP</sequence>
<keyword evidence="3" id="KW-1185">Reference proteome</keyword>
<organism evidence="2 3">
    <name type="scientific">[Mycobacterium] crassicus</name>
    <dbReference type="NCBI Taxonomy" id="2872309"/>
    <lineage>
        <taxon>Bacteria</taxon>
        <taxon>Bacillati</taxon>
        <taxon>Actinomycetota</taxon>
        <taxon>Actinomycetes</taxon>
        <taxon>Mycobacteriales</taxon>
        <taxon>Mycobacteriaceae</taxon>
        <taxon>Mycolicibacter</taxon>
    </lineage>
</organism>
<keyword evidence="1" id="KW-0812">Transmembrane</keyword>
<dbReference type="RefSeq" id="WP_225405476.1">
    <property type="nucleotide sequence ID" value="NZ_JAYJJR010000021.1"/>
</dbReference>
<evidence type="ECO:0000313" key="2">
    <source>
        <dbReference type="EMBL" id="MEB3023817.1"/>
    </source>
</evidence>
<keyword evidence="1" id="KW-1133">Transmembrane helix</keyword>
<dbReference type="Proteomes" id="UP001299596">
    <property type="component" value="Unassembled WGS sequence"/>
</dbReference>